<dbReference type="InterPro" id="IPR044742">
    <property type="entry name" value="DEAD/DEAH_RhlB"/>
</dbReference>
<dbReference type="EC" id="3.6.4.13" evidence="1"/>
<keyword evidence="3 11" id="KW-0547">Nucleotide-binding</keyword>
<keyword evidence="2" id="KW-0963">Cytoplasm</keyword>
<dbReference type="PROSITE" id="PS51195">
    <property type="entry name" value="Q_MOTIF"/>
    <property type="match status" value="1"/>
</dbReference>
<dbReference type="EMBL" id="MRCB01000005">
    <property type="protein sequence ID" value="OKH24881.1"/>
    <property type="molecule type" value="Genomic_DNA"/>
</dbReference>
<dbReference type="RefSeq" id="WP_073598826.1">
    <property type="nucleotide sequence ID" value="NZ_MRCB01000005.1"/>
</dbReference>
<dbReference type="OrthoDB" id="9805696at2"/>
<proteinExistence type="inferred from homology"/>
<dbReference type="SMART" id="SM00490">
    <property type="entry name" value="HELICc"/>
    <property type="match status" value="1"/>
</dbReference>
<dbReference type="GO" id="GO:0033592">
    <property type="term" value="F:RNA strand annealing activity"/>
    <property type="evidence" value="ECO:0007669"/>
    <property type="project" value="TreeGrafter"/>
</dbReference>
<comment type="catalytic activity">
    <reaction evidence="9">
        <text>ATP + H2O = ADP + phosphate + H(+)</text>
        <dbReference type="Rhea" id="RHEA:13065"/>
        <dbReference type="ChEBI" id="CHEBI:15377"/>
        <dbReference type="ChEBI" id="CHEBI:15378"/>
        <dbReference type="ChEBI" id="CHEBI:30616"/>
        <dbReference type="ChEBI" id="CHEBI:43474"/>
        <dbReference type="ChEBI" id="CHEBI:456216"/>
        <dbReference type="EC" id="3.6.4.13"/>
    </reaction>
</comment>
<feature type="short sequence motif" description="Q motif" evidence="10">
    <location>
        <begin position="3"/>
        <end position="31"/>
    </location>
</feature>
<dbReference type="Pfam" id="PF25399">
    <property type="entry name" value="DeaD_dimer"/>
    <property type="match status" value="1"/>
</dbReference>
<dbReference type="GO" id="GO:0016787">
    <property type="term" value="F:hydrolase activity"/>
    <property type="evidence" value="ECO:0007669"/>
    <property type="project" value="UniProtKB-KW"/>
</dbReference>
<dbReference type="InterPro" id="IPR027417">
    <property type="entry name" value="P-loop_NTPase"/>
</dbReference>
<keyword evidence="17" id="KW-1185">Reference proteome</keyword>
<gene>
    <name evidence="16" type="ORF">NIES593_06605</name>
</gene>
<dbReference type="CDD" id="cd18787">
    <property type="entry name" value="SF2_C_DEAD"/>
    <property type="match status" value="1"/>
</dbReference>
<dbReference type="SUPFAM" id="SSF52540">
    <property type="entry name" value="P-loop containing nucleoside triphosphate hydrolases"/>
    <property type="match status" value="1"/>
</dbReference>
<evidence type="ECO:0000256" key="8">
    <source>
        <dbReference type="ARBA" id="ARBA00038437"/>
    </source>
</evidence>
<dbReference type="GO" id="GO:0009409">
    <property type="term" value="P:response to cold"/>
    <property type="evidence" value="ECO:0007669"/>
    <property type="project" value="TreeGrafter"/>
</dbReference>
<evidence type="ECO:0000256" key="7">
    <source>
        <dbReference type="ARBA" id="ARBA00023016"/>
    </source>
</evidence>
<evidence type="ECO:0000256" key="1">
    <source>
        <dbReference type="ARBA" id="ARBA00012552"/>
    </source>
</evidence>
<dbReference type="InterPro" id="IPR057325">
    <property type="entry name" value="DeaD_dimer"/>
</dbReference>
<evidence type="ECO:0000259" key="14">
    <source>
        <dbReference type="PROSITE" id="PS51194"/>
    </source>
</evidence>
<evidence type="ECO:0000256" key="2">
    <source>
        <dbReference type="ARBA" id="ARBA00022490"/>
    </source>
</evidence>
<dbReference type="InterPro" id="IPR000629">
    <property type="entry name" value="RNA-helicase_DEAD-box_CS"/>
</dbReference>
<evidence type="ECO:0000256" key="4">
    <source>
        <dbReference type="ARBA" id="ARBA00022801"/>
    </source>
</evidence>
<evidence type="ECO:0000259" key="15">
    <source>
        <dbReference type="PROSITE" id="PS51195"/>
    </source>
</evidence>
<dbReference type="GO" id="GO:0005524">
    <property type="term" value="F:ATP binding"/>
    <property type="evidence" value="ECO:0007669"/>
    <property type="project" value="UniProtKB-KW"/>
</dbReference>
<dbReference type="InterPro" id="IPR011545">
    <property type="entry name" value="DEAD/DEAH_box_helicase_dom"/>
</dbReference>
<dbReference type="InterPro" id="IPR050547">
    <property type="entry name" value="DEAD_box_RNA_helicases"/>
</dbReference>
<keyword evidence="4 11" id="KW-0378">Hydrolase</keyword>
<dbReference type="STRING" id="1921803.NIES593_06605"/>
<dbReference type="Proteomes" id="UP000186868">
    <property type="component" value="Unassembled WGS sequence"/>
</dbReference>
<evidence type="ECO:0000256" key="6">
    <source>
        <dbReference type="ARBA" id="ARBA00022840"/>
    </source>
</evidence>
<protein>
    <recommendedName>
        <fullName evidence="1">RNA helicase</fullName>
        <ecNumber evidence="1">3.6.4.13</ecNumber>
    </recommendedName>
</protein>
<feature type="domain" description="Helicase C-terminal" evidence="14">
    <location>
        <begin position="231"/>
        <end position="378"/>
    </location>
</feature>
<dbReference type="PROSITE" id="PS00039">
    <property type="entry name" value="DEAD_ATP_HELICASE"/>
    <property type="match status" value="1"/>
</dbReference>
<accession>A0A1U7HMU6</accession>
<dbReference type="SMART" id="SM00487">
    <property type="entry name" value="DEXDc"/>
    <property type="match status" value="1"/>
</dbReference>
<dbReference type="PANTHER" id="PTHR47963:SF8">
    <property type="entry name" value="ATP-DEPENDENT RNA HELICASE DEAD"/>
    <property type="match status" value="1"/>
</dbReference>
<keyword evidence="7" id="KW-0346">Stress response</keyword>
<dbReference type="GO" id="GO:0003724">
    <property type="term" value="F:RNA helicase activity"/>
    <property type="evidence" value="ECO:0007669"/>
    <property type="project" value="UniProtKB-EC"/>
</dbReference>
<evidence type="ECO:0000313" key="16">
    <source>
        <dbReference type="EMBL" id="OKH24881.1"/>
    </source>
</evidence>
<feature type="domain" description="Helicase ATP-binding" evidence="13">
    <location>
        <begin position="34"/>
        <end position="204"/>
    </location>
</feature>
<dbReference type="InterPro" id="IPR014001">
    <property type="entry name" value="Helicase_ATP-bd"/>
</dbReference>
<feature type="region of interest" description="Disordered" evidence="12">
    <location>
        <begin position="442"/>
        <end position="472"/>
    </location>
</feature>
<evidence type="ECO:0000313" key="17">
    <source>
        <dbReference type="Proteomes" id="UP000186868"/>
    </source>
</evidence>
<dbReference type="InterPro" id="IPR014014">
    <property type="entry name" value="RNA_helicase_DEAD_Q_motif"/>
</dbReference>
<dbReference type="InterPro" id="IPR001650">
    <property type="entry name" value="Helicase_C-like"/>
</dbReference>
<evidence type="ECO:0000256" key="12">
    <source>
        <dbReference type="SAM" id="MobiDB-lite"/>
    </source>
</evidence>
<keyword evidence="5 11" id="KW-0347">Helicase</keyword>
<evidence type="ECO:0000256" key="9">
    <source>
        <dbReference type="ARBA" id="ARBA00047984"/>
    </source>
</evidence>
<dbReference type="PROSITE" id="PS51192">
    <property type="entry name" value="HELICASE_ATP_BIND_1"/>
    <property type="match status" value="1"/>
</dbReference>
<dbReference type="Pfam" id="PF00271">
    <property type="entry name" value="Helicase_C"/>
    <property type="match status" value="1"/>
</dbReference>
<dbReference type="PROSITE" id="PS51194">
    <property type="entry name" value="HELICASE_CTER"/>
    <property type="match status" value="1"/>
</dbReference>
<comment type="caution">
    <text evidence="16">The sequence shown here is derived from an EMBL/GenBank/DDBJ whole genome shotgun (WGS) entry which is preliminary data.</text>
</comment>
<sequence>MTISFKSLGLSDTRVKQLENLGFINPTNIQAQAIPLLLEGRDVVGQSQTGTGKTAAYSLPILDAIDGRNSAVQALILTPTRELAQQVAEAIKDFTGDRRLFVLTVYGGQSIERQIRSLERGVQIVVGTPGRVIDLLDRKKLILDQLRFVVLDEADEMLSMGFIDDVKKILKQTPATRQTACFSATMPREIRELVNQFLQSPVTVTVEQPQAAPAKIEQHVYMVPRGWTKLKALQPILEIESPESAIIFVRTKQTAAELTSKLQEAGQSVDEYHGDLSQVQRERLVQRFREGKIRLVVATDIAARGLDVENLSHVINYDLPDNAETYIHRIGRTGRAGKTGTAIALVEPIDRRALKQIERRLRQNIEVSRIPTRSQVEAKRLEKLQAQIKESLAGERMASFLPLVRELSAEYDPQAIAAAALQMMYDQNCPNWMKTDWEVPAAAPLPKPNLKRKYNKNNRSSDRKPVSQNQVR</sequence>
<dbReference type="GO" id="GO:0005829">
    <property type="term" value="C:cytosol"/>
    <property type="evidence" value="ECO:0007669"/>
    <property type="project" value="TreeGrafter"/>
</dbReference>
<evidence type="ECO:0000256" key="5">
    <source>
        <dbReference type="ARBA" id="ARBA00022806"/>
    </source>
</evidence>
<dbReference type="CDD" id="cd00268">
    <property type="entry name" value="DEADc"/>
    <property type="match status" value="1"/>
</dbReference>
<keyword evidence="6 11" id="KW-0067">ATP-binding</keyword>
<comment type="similarity">
    <text evidence="8 11">Belongs to the DEAD box helicase family.</text>
</comment>
<dbReference type="FunFam" id="3.40.50.300:FF:000108">
    <property type="entry name" value="ATP-dependent RNA helicase RhlE"/>
    <property type="match status" value="1"/>
</dbReference>
<dbReference type="Pfam" id="PF00270">
    <property type="entry name" value="DEAD"/>
    <property type="match status" value="1"/>
</dbReference>
<evidence type="ECO:0000256" key="11">
    <source>
        <dbReference type="RuleBase" id="RU000492"/>
    </source>
</evidence>
<evidence type="ECO:0000256" key="10">
    <source>
        <dbReference type="PROSITE-ProRule" id="PRU00552"/>
    </source>
</evidence>
<feature type="domain" description="DEAD-box RNA helicase Q" evidence="15">
    <location>
        <begin position="3"/>
        <end position="31"/>
    </location>
</feature>
<dbReference type="GO" id="GO:0005840">
    <property type="term" value="C:ribosome"/>
    <property type="evidence" value="ECO:0007669"/>
    <property type="project" value="TreeGrafter"/>
</dbReference>
<name>A0A1U7HMU6_9CYAN</name>
<evidence type="ECO:0000259" key="13">
    <source>
        <dbReference type="PROSITE" id="PS51192"/>
    </source>
</evidence>
<dbReference type="AlphaFoldDB" id="A0A1U7HMU6"/>
<evidence type="ECO:0000256" key="3">
    <source>
        <dbReference type="ARBA" id="ARBA00022741"/>
    </source>
</evidence>
<reference evidence="16 17" key="1">
    <citation type="submission" date="2016-11" db="EMBL/GenBank/DDBJ databases">
        <title>Draft Genome Sequences of Nine Cyanobacterial Strains from Diverse Habitats.</title>
        <authorList>
            <person name="Zhu T."/>
            <person name="Hou S."/>
            <person name="Lu X."/>
            <person name="Hess W.R."/>
        </authorList>
    </citation>
    <scope>NUCLEOTIDE SEQUENCE [LARGE SCALE GENOMIC DNA]</scope>
    <source>
        <strain evidence="16 17">NIES-593</strain>
    </source>
</reference>
<organism evidence="16 17">
    <name type="scientific">Hydrococcus rivularis NIES-593</name>
    <dbReference type="NCBI Taxonomy" id="1921803"/>
    <lineage>
        <taxon>Bacteria</taxon>
        <taxon>Bacillati</taxon>
        <taxon>Cyanobacteriota</taxon>
        <taxon>Cyanophyceae</taxon>
        <taxon>Pleurocapsales</taxon>
        <taxon>Hydrococcaceae</taxon>
        <taxon>Hydrococcus</taxon>
    </lineage>
</organism>
<dbReference type="Gene3D" id="3.40.50.300">
    <property type="entry name" value="P-loop containing nucleotide triphosphate hydrolases"/>
    <property type="match status" value="2"/>
</dbReference>
<dbReference type="PANTHER" id="PTHR47963">
    <property type="entry name" value="DEAD-BOX ATP-DEPENDENT RNA HELICASE 47, MITOCHONDRIAL"/>
    <property type="match status" value="1"/>
</dbReference>